<protein>
    <recommendedName>
        <fullName evidence="3">HipA-like C-terminal domain-containing protein</fullName>
    </recommendedName>
</protein>
<name>A0A3E4EFH8_9FIRM</name>
<dbReference type="Gene3D" id="1.10.1070.20">
    <property type="match status" value="1"/>
</dbReference>
<reference evidence="1 2" key="1">
    <citation type="submission" date="2018-08" db="EMBL/GenBank/DDBJ databases">
        <title>A genome reference for cultivated species of the human gut microbiota.</title>
        <authorList>
            <person name="Zou Y."/>
            <person name="Xue W."/>
            <person name="Luo G."/>
        </authorList>
    </citation>
    <scope>NUCLEOTIDE SEQUENCE [LARGE SCALE GENOMIC DNA]</scope>
    <source>
        <strain evidence="1 2">TM10-3</strain>
    </source>
</reference>
<dbReference type="RefSeq" id="WP_117481862.1">
    <property type="nucleotide sequence ID" value="NZ_QSOB01000004.1"/>
</dbReference>
<evidence type="ECO:0000313" key="1">
    <source>
        <dbReference type="EMBL" id="RGI69666.1"/>
    </source>
</evidence>
<accession>A0A3E4EFH8</accession>
<evidence type="ECO:0008006" key="3">
    <source>
        <dbReference type="Google" id="ProtNLM"/>
    </source>
</evidence>
<organism evidence="1 2">
    <name type="scientific">Agathobacter rectalis</name>
    <dbReference type="NCBI Taxonomy" id="39491"/>
    <lineage>
        <taxon>Bacteria</taxon>
        <taxon>Bacillati</taxon>
        <taxon>Bacillota</taxon>
        <taxon>Clostridia</taxon>
        <taxon>Lachnospirales</taxon>
        <taxon>Lachnospiraceae</taxon>
        <taxon>Agathobacter</taxon>
    </lineage>
</organism>
<proteinExistence type="predicted"/>
<evidence type="ECO:0000313" key="2">
    <source>
        <dbReference type="Proteomes" id="UP000260642"/>
    </source>
</evidence>
<gene>
    <name evidence="1" type="ORF">DXD95_04070</name>
</gene>
<dbReference type="AlphaFoldDB" id="A0A3E4EFH8"/>
<dbReference type="EMBL" id="QSOB01000004">
    <property type="protein sequence ID" value="RGI69666.1"/>
    <property type="molecule type" value="Genomic_DNA"/>
</dbReference>
<dbReference type="Proteomes" id="UP000260642">
    <property type="component" value="Unassembled WGS sequence"/>
</dbReference>
<sequence length="69" mass="7851">MIIIDAVIGNGDRHAGNFGWLRNTDTGEYVSMAPLYDFDHALDSTLESDRLLTDAVKFCMPYKDEVRRI</sequence>
<comment type="caution">
    <text evidence="1">The sequence shown here is derived from an EMBL/GenBank/DDBJ whole genome shotgun (WGS) entry which is preliminary data.</text>
</comment>